<comment type="similarity">
    <text evidence="1">Belongs to the short-chain fatty acyl-CoA assimilation regulator (ScfR) family.</text>
</comment>
<dbReference type="SMART" id="SM00530">
    <property type="entry name" value="HTH_XRE"/>
    <property type="match status" value="1"/>
</dbReference>
<dbReference type="InterPro" id="IPR010982">
    <property type="entry name" value="Lambda_DNA-bd_dom_sf"/>
</dbReference>
<evidence type="ECO:0000259" key="5">
    <source>
        <dbReference type="PROSITE" id="PS50943"/>
    </source>
</evidence>
<dbReference type="InterPro" id="IPR050807">
    <property type="entry name" value="TransReg_Diox_bact_type"/>
</dbReference>
<dbReference type="InterPro" id="IPR010359">
    <property type="entry name" value="IrrE_HExxH"/>
</dbReference>
<evidence type="ECO:0000256" key="3">
    <source>
        <dbReference type="ARBA" id="ARBA00023125"/>
    </source>
</evidence>
<dbReference type="InterPro" id="IPR001387">
    <property type="entry name" value="Cro/C1-type_HTH"/>
</dbReference>
<evidence type="ECO:0000313" key="6">
    <source>
        <dbReference type="EMBL" id="MCU9850512.1"/>
    </source>
</evidence>
<dbReference type="SUPFAM" id="SSF47413">
    <property type="entry name" value="lambda repressor-like DNA-binding domains"/>
    <property type="match status" value="1"/>
</dbReference>
<keyword evidence="4" id="KW-0804">Transcription</keyword>
<dbReference type="Pfam" id="PF09856">
    <property type="entry name" value="ScfRs"/>
    <property type="match status" value="1"/>
</dbReference>
<evidence type="ECO:0000313" key="7">
    <source>
        <dbReference type="Proteomes" id="UP001209535"/>
    </source>
</evidence>
<dbReference type="PIRSF" id="PIRSF019251">
    <property type="entry name" value="Rv0465c"/>
    <property type="match status" value="1"/>
</dbReference>
<dbReference type="PROSITE" id="PS50943">
    <property type="entry name" value="HTH_CROC1"/>
    <property type="match status" value="1"/>
</dbReference>
<name>A0ABT2X9A3_9RHOB</name>
<dbReference type="Pfam" id="PF06114">
    <property type="entry name" value="Peptidase_M78"/>
    <property type="match status" value="1"/>
</dbReference>
<dbReference type="EMBL" id="JAOVQO010000034">
    <property type="protein sequence ID" value="MCU9850512.1"/>
    <property type="molecule type" value="Genomic_DNA"/>
</dbReference>
<accession>A0ABT2X9A3</accession>
<proteinExistence type="inferred from homology"/>
<dbReference type="InterPro" id="IPR018653">
    <property type="entry name" value="ScfR_C"/>
</dbReference>
<keyword evidence="7" id="KW-1185">Reference proteome</keyword>
<dbReference type="InterPro" id="IPR026281">
    <property type="entry name" value="HTH_RamB"/>
</dbReference>
<sequence>MHDRKIFAGAKLRNIRQAKELTQREFAQLLDISASYLNQLENNQRPISAAVILALMNKFGIEIASLATDDDERFAADLHEALADPLFAKAAPSRQEINSAITNSPEFTKAFLALHRSYQSLKERIAQYDSELLSDATGVEPQPYEEVRDYFHYHDNYFDELDRAGERRAEEAAIDGTTNKEAALERLATRHGISVTFERRGMALDEISDLDMKRRLLRINAGMPGESQSFHLWHRIAEIEDREIIDGILGESKLHSREAREVARIALGNFAAGATVMPYRRFLAAARDRRHDIEILAADFGASLEQVAHRLSTLQRPGAPGVPFYFVRVDRAGTITKRHSATRLQFPRFSGACPLWNVHQAFETPGEIVRQLAETPDGERYISVARTITKRSRGYRAPIRRYAIALGSPVAYARSIIYADDLAVDQSDAYDLIGLSCRLCERENCPQRSVPPTDRKILVDSRLRKVVPFKIG</sequence>
<comment type="caution">
    <text evidence="6">The sequence shown here is derived from an EMBL/GenBank/DDBJ whole genome shotgun (WGS) entry which is preliminary data.</text>
</comment>
<feature type="domain" description="HTH cro/C1-type" evidence="5">
    <location>
        <begin position="12"/>
        <end position="66"/>
    </location>
</feature>
<dbReference type="PANTHER" id="PTHR46797">
    <property type="entry name" value="HTH-TYPE TRANSCRIPTIONAL REGULATOR"/>
    <property type="match status" value="1"/>
</dbReference>
<keyword evidence="2" id="KW-0805">Transcription regulation</keyword>
<dbReference type="Gene3D" id="1.10.260.40">
    <property type="entry name" value="lambda repressor-like DNA-binding domains"/>
    <property type="match status" value="1"/>
</dbReference>
<keyword evidence="3" id="KW-0238">DNA-binding</keyword>
<evidence type="ECO:0000256" key="4">
    <source>
        <dbReference type="ARBA" id="ARBA00023163"/>
    </source>
</evidence>
<gene>
    <name evidence="6" type="ORF">OEZ60_21240</name>
</gene>
<dbReference type="Pfam" id="PF01381">
    <property type="entry name" value="HTH_3"/>
    <property type="match status" value="1"/>
</dbReference>
<protein>
    <submittedName>
        <fullName evidence="6">Short-chain fatty acyl-CoA regulator family protein</fullName>
    </submittedName>
</protein>
<organism evidence="6 7">
    <name type="scientific">Albidovulum salinarum</name>
    <dbReference type="NCBI Taxonomy" id="2984153"/>
    <lineage>
        <taxon>Bacteria</taxon>
        <taxon>Pseudomonadati</taxon>
        <taxon>Pseudomonadota</taxon>
        <taxon>Alphaproteobacteria</taxon>
        <taxon>Rhodobacterales</taxon>
        <taxon>Paracoccaceae</taxon>
        <taxon>Albidovulum</taxon>
    </lineage>
</organism>
<dbReference type="CDD" id="cd00093">
    <property type="entry name" value="HTH_XRE"/>
    <property type="match status" value="1"/>
</dbReference>
<dbReference type="PANTHER" id="PTHR46797:SF23">
    <property type="entry name" value="HTH-TYPE TRANSCRIPTIONAL REGULATOR SUTR"/>
    <property type="match status" value="1"/>
</dbReference>
<evidence type="ECO:0000256" key="2">
    <source>
        <dbReference type="ARBA" id="ARBA00023015"/>
    </source>
</evidence>
<dbReference type="Proteomes" id="UP001209535">
    <property type="component" value="Unassembled WGS sequence"/>
</dbReference>
<reference evidence="6 7" key="1">
    <citation type="submission" date="2022-10" db="EMBL/GenBank/DDBJ databases">
        <title>Defluviimonas sp. nov., isolated from ocean surface sediments.</title>
        <authorList>
            <person name="He W."/>
            <person name="Wang L."/>
            <person name="Zhang D.-F."/>
        </authorList>
    </citation>
    <scope>NUCLEOTIDE SEQUENCE [LARGE SCALE GENOMIC DNA]</scope>
    <source>
        <strain evidence="6 7">WL0024</strain>
    </source>
</reference>
<evidence type="ECO:0000256" key="1">
    <source>
        <dbReference type="ARBA" id="ARBA00007227"/>
    </source>
</evidence>